<dbReference type="Gene3D" id="1.10.530.40">
    <property type="match status" value="1"/>
</dbReference>
<dbReference type="Pfam" id="PF00959">
    <property type="entry name" value="Phage_lysozyme"/>
    <property type="match status" value="1"/>
</dbReference>
<accession>A0A1B7K1G9</accession>
<evidence type="ECO:0000256" key="4">
    <source>
        <dbReference type="ARBA" id="ARBA00022801"/>
    </source>
</evidence>
<comment type="catalytic activity">
    <reaction evidence="1 6">
        <text>Hydrolysis of (1-&gt;4)-beta-linkages between N-acetylmuramic acid and N-acetyl-D-glucosamine residues in a peptidoglycan and between N-acetyl-D-glucosamine residues in chitodextrins.</text>
        <dbReference type="EC" id="3.2.1.17"/>
    </reaction>
</comment>
<keyword evidence="5 6" id="KW-0326">Glycosidase</keyword>
<keyword evidence="4 6" id="KW-0378">Hydrolase</keyword>
<dbReference type="EC" id="3.2.1.17" evidence="6"/>
<comment type="similarity">
    <text evidence="6">Belongs to the glycosyl hydrolase 24 family.</text>
</comment>
<reference evidence="7 8" key="1">
    <citation type="submission" date="2016-04" db="EMBL/GenBank/DDBJ databases">
        <title>ATOL: Assembling a taxonomically balanced genome-scale reconstruction of the evolutionary history of the Enterobacteriaceae.</title>
        <authorList>
            <person name="Plunkett G.III."/>
            <person name="Neeno-Eckwall E.C."/>
            <person name="Glasner J.D."/>
            <person name="Perna N.T."/>
        </authorList>
    </citation>
    <scope>NUCLEOTIDE SEQUENCE [LARGE SCALE GENOMIC DNA]</scope>
    <source>
        <strain evidence="7 8">ATCC 35613</strain>
    </source>
</reference>
<dbReference type="AlphaFoldDB" id="A0A1B7K1G9"/>
<dbReference type="InterPro" id="IPR002196">
    <property type="entry name" value="Glyco_hydro_24"/>
</dbReference>
<gene>
    <name evidence="7" type="ORF">M998_0678</name>
</gene>
<dbReference type="Proteomes" id="UP000078224">
    <property type="component" value="Unassembled WGS sequence"/>
</dbReference>
<dbReference type="PANTHER" id="PTHR38107:SF3">
    <property type="entry name" value="LYSOZYME RRRD-RELATED"/>
    <property type="match status" value="1"/>
</dbReference>
<comment type="caution">
    <text evidence="7">The sequence shown here is derived from an EMBL/GenBank/DDBJ whole genome shotgun (WGS) entry which is preliminary data.</text>
</comment>
<dbReference type="InterPro" id="IPR023346">
    <property type="entry name" value="Lysozyme-like_dom_sf"/>
</dbReference>
<keyword evidence="8" id="KW-1185">Reference proteome</keyword>
<evidence type="ECO:0000256" key="2">
    <source>
        <dbReference type="ARBA" id="ARBA00022529"/>
    </source>
</evidence>
<dbReference type="GO" id="GO:0042742">
    <property type="term" value="P:defense response to bacterium"/>
    <property type="evidence" value="ECO:0007669"/>
    <property type="project" value="UniProtKB-KW"/>
</dbReference>
<dbReference type="PATRIC" id="fig|1354272.4.peg.695"/>
<dbReference type="SUPFAM" id="SSF53955">
    <property type="entry name" value="Lysozyme-like"/>
    <property type="match status" value="1"/>
</dbReference>
<protein>
    <recommendedName>
        <fullName evidence="6">Lysozyme</fullName>
        <ecNumber evidence="6">3.2.1.17</ecNumber>
    </recommendedName>
</protein>
<keyword evidence="2 6" id="KW-0929">Antimicrobial</keyword>
<evidence type="ECO:0000313" key="7">
    <source>
        <dbReference type="EMBL" id="OAT53997.1"/>
    </source>
</evidence>
<dbReference type="CDD" id="cd16900">
    <property type="entry name" value="endolysin_R21-like"/>
    <property type="match status" value="1"/>
</dbReference>
<dbReference type="HAMAP" id="MF_04110">
    <property type="entry name" value="ENDOLYSIN_T4"/>
    <property type="match status" value="1"/>
</dbReference>
<evidence type="ECO:0000313" key="8">
    <source>
        <dbReference type="Proteomes" id="UP000078224"/>
    </source>
</evidence>
<dbReference type="RefSeq" id="WP_068907539.1">
    <property type="nucleotide sequence ID" value="NZ_LXEW01000013.1"/>
</dbReference>
<dbReference type="PANTHER" id="PTHR38107">
    <property type="match status" value="1"/>
</dbReference>
<evidence type="ECO:0000256" key="3">
    <source>
        <dbReference type="ARBA" id="ARBA00022638"/>
    </source>
</evidence>
<sequence length="189" mass="20625">MAKIPTNIKKAAAGGVMALTVAMLSFFEGVEYKPYKDVVGVTTVCFGHTGADIIPTKTYSESECLALLEKDLNKVRKGVDPLIKVDIDDNTRAAIYSFAYNVGTGAFARSTMLKKLNAGDIAGACNELKRWTYAGGKKWKGLITRREIENAVCLGEFASTYPYSSSEPLSLWQLAYTYSETIPVVALTR</sequence>
<dbReference type="InterPro" id="IPR034690">
    <property type="entry name" value="Endolysin_T4_type"/>
</dbReference>
<dbReference type="GO" id="GO:0003796">
    <property type="term" value="F:lysozyme activity"/>
    <property type="evidence" value="ECO:0007669"/>
    <property type="project" value="UniProtKB-EC"/>
</dbReference>
<organism evidence="7 8">
    <name type="scientific">Providencia heimbachae ATCC 35613</name>
    <dbReference type="NCBI Taxonomy" id="1354272"/>
    <lineage>
        <taxon>Bacteria</taxon>
        <taxon>Pseudomonadati</taxon>
        <taxon>Pseudomonadota</taxon>
        <taxon>Gammaproteobacteria</taxon>
        <taxon>Enterobacterales</taxon>
        <taxon>Morganellaceae</taxon>
        <taxon>Providencia</taxon>
    </lineage>
</organism>
<dbReference type="GO" id="GO:0031640">
    <property type="term" value="P:killing of cells of another organism"/>
    <property type="evidence" value="ECO:0007669"/>
    <property type="project" value="UniProtKB-KW"/>
</dbReference>
<name>A0A1B7K1G9_9GAMM</name>
<dbReference type="InterPro" id="IPR023347">
    <property type="entry name" value="Lysozyme_dom_sf"/>
</dbReference>
<dbReference type="GO" id="GO:0016998">
    <property type="term" value="P:cell wall macromolecule catabolic process"/>
    <property type="evidence" value="ECO:0007669"/>
    <property type="project" value="InterPro"/>
</dbReference>
<keyword evidence="3 6" id="KW-0081">Bacteriolytic enzyme</keyword>
<evidence type="ECO:0000256" key="6">
    <source>
        <dbReference type="RuleBase" id="RU003788"/>
    </source>
</evidence>
<dbReference type="OrthoDB" id="8141296at2"/>
<proteinExistence type="inferred from homology"/>
<dbReference type="GO" id="GO:0009253">
    <property type="term" value="P:peptidoglycan catabolic process"/>
    <property type="evidence" value="ECO:0007669"/>
    <property type="project" value="InterPro"/>
</dbReference>
<dbReference type="InterPro" id="IPR051018">
    <property type="entry name" value="Bacteriophage_GH24"/>
</dbReference>
<evidence type="ECO:0000256" key="1">
    <source>
        <dbReference type="ARBA" id="ARBA00000632"/>
    </source>
</evidence>
<evidence type="ECO:0000256" key="5">
    <source>
        <dbReference type="ARBA" id="ARBA00023295"/>
    </source>
</evidence>
<dbReference type="EMBL" id="LXEW01000013">
    <property type="protein sequence ID" value="OAT53997.1"/>
    <property type="molecule type" value="Genomic_DNA"/>
</dbReference>
<dbReference type="HAMAP" id="MF_04136">
    <property type="entry name" value="SAR_ENDOLYSIN"/>
    <property type="match status" value="1"/>
</dbReference>
<dbReference type="InterPro" id="IPR043688">
    <property type="entry name" value="SAR_endolysin-like"/>
</dbReference>